<feature type="compositionally biased region" description="Low complexity" evidence="1">
    <location>
        <begin position="310"/>
        <end position="321"/>
    </location>
</feature>
<feature type="region of interest" description="Disordered" evidence="1">
    <location>
        <begin position="392"/>
        <end position="433"/>
    </location>
</feature>
<dbReference type="Proteomes" id="UP000611640">
    <property type="component" value="Chromosome"/>
</dbReference>
<name>A0A7R7DL76_9ACTN</name>
<evidence type="ECO:0000256" key="1">
    <source>
        <dbReference type="SAM" id="MobiDB-lite"/>
    </source>
</evidence>
<feature type="transmembrane region" description="Helical" evidence="2">
    <location>
        <begin position="159"/>
        <end position="179"/>
    </location>
</feature>
<evidence type="ECO:0008006" key="5">
    <source>
        <dbReference type="Google" id="ProtNLM"/>
    </source>
</evidence>
<gene>
    <name evidence="3" type="ORF">Athai_11600</name>
</gene>
<feature type="compositionally biased region" description="Low complexity" evidence="1">
    <location>
        <begin position="351"/>
        <end position="372"/>
    </location>
</feature>
<feature type="transmembrane region" description="Helical" evidence="2">
    <location>
        <begin position="110"/>
        <end position="126"/>
    </location>
</feature>
<evidence type="ECO:0000313" key="3">
    <source>
        <dbReference type="EMBL" id="BCJ33657.1"/>
    </source>
</evidence>
<sequence>MSAAGSSLALRRRWADLIASGYDRLVASDPGLARLRLALGVLVSVALAVLVLGLAGFAITGVLLGASIAMVTSSGPVQRTVRRQAAVIGLTIVPAAGALTLSALLGGHRVVSDLVFLAVIFVAVYIRRIPDYGFPLGFPAFMMFFFASFVGASPAALPMLLLAIAIGLVCAGLIRIVVLPPRSARTFRRVRRGFQARLAQVLDSVADLLADGATPSRLDRLRRRVDRMHESALMVEAELDTPLAPDDAALHQRRVLGAELAAESLAHEARRAMTAADRPGDADRAVARDRLATLIELIRIDRQRGGSGSSGYRTGSATASSEPPAPVPRRAVCCGRSPRSARRSPARRITGRSSARRWTTTRTCRSAPTAARPPRRYAAWSVGCCRPPGRRCRPRWAADSPSSPVSCCPRSGGTGRSSPRSWCSPAPPRPARR</sequence>
<keyword evidence="2" id="KW-0812">Transmembrane</keyword>
<reference evidence="3 4" key="1">
    <citation type="submission" date="2020-08" db="EMBL/GenBank/DDBJ databases">
        <title>Whole genome shotgun sequence of Actinocatenispora thailandica NBRC 105041.</title>
        <authorList>
            <person name="Komaki H."/>
            <person name="Tamura T."/>
        </authorList>
    </citation>
    <scope>NUCLEOTIDE SEQUENCE [LARGE SCALE GENOMIC DNA]</scope>
    <source>
        <strain evidence="3 4">NBRC 105041</strain>
    </source>
</reference>
<protein>
    <recommendedName>
        <fullName evidence="5">FUSC family protein</fullName>
    </recommendedName>
</protein>
<dbReference type="RefSeq" id="WP_203960512.1">
    <property type="nucleotide sequence ID" value="NZ_AP023355.1"/>
</dbReference>
<feature type="transmembrane region" description="Helical" evidence="2">
    <location>
        <begin position="85"/>
        <end position="104"/>
    </location>
</feature>
<evidence type="ECO:0000313" key="4">
    <source>
        <dbReference type="Proteomes" id="UP000611640"/>
    </source>
</evidence>
<dbReference type="EMBL" id="AP023355">
    <property type="protein sequence ID" value="BCJ33657.1"/>
    <property type="molecule type" value="Genomic_DNA"/>
</dbReference>
<evidence type="ECO:0000256" key="2">
    <source>
        <dbReference type="SAM" id="Phobius"/>
    </source>
</evidence>
<feature type="transmembrane region" description="Helical" evidence="2">
    <location>
        <begin position="39"/>
        <end position="64"/>
    </location>
</feature>
<accession>A0A7R7DL76</accession>
<organism evidence="3 4">
    <name type="scientific">Actinocatenispora thailandica</name>
    <dbReference type="NCBI Taxonomy" id="227318"/>
    <lineage>
        <taxon>Bacteria</taxon>
        <taxon>Bacillati</taxon>
        <taxon>Actinomycetota</taxon>
        <taxon>Actinomycetes</taxon>
        <taxon>Micromonosporales</taxon>
        <taxon>Micromonosporaceae</taxon>
        <taxon>Actinocatenispora</taxon>
    </lineage>
</organism>
<keyword evidence="2" id="KW-0472">Membrane</keyword>
<feature type="compositionally biased region" description="Basic residues" evidence="1">
    <location>
        <begin position="339"/>
        <end position="350"/>
    </location>
</feature>
<keyword evidence="2" id="KW-1133">Transmembrane helix</keyword>
<proteinExistence type="predicted"/>
<dbReference type="KEGG" id="atl:Athai_11600"/>
<keyword evidence="4" id="KW-1185">Reference proteome</keyword>
<dbReference type="AlphaFoldDB" id="A0A7R7DL76"/>
<feature type="region of interest" description="Disordered" evidence="1">
    <location>
        <begin position="304"/>
        <end position="372"/>
    </location>
</feature>
<feature type="compositionally biased region" description="Low complexity" evidence="1">
    <location>
        <begin position="400"/>
        <end position="421"/>
    </location>
</feature>
<feature type="transmembrane region" description="Helical" evidence="2">
    <location>
        <begin position="133"/>
        <end position="153"/>
    </location>
</feature>